<feature type="compositionally biased region" description="Pro residues" evidence="1">
    <location>
        <begin position="469"/>
        <end position="485"/>
    </location>
</feature>
<organism evidence="2">
    <name type="scientific">marine sediment metagenome</name>
    <dbReference type="NCBI Taxonomy" id="412755"/>
    <lineage>
        <taxon>unclassified sequences</taxon>
        <taxon>metagenomes</taxon>
        <taxon>ecological metagenomes</taxon>
    </lineage>
</organism>
<gene>
    <name evidence="2" type="ORF">LCGC14_1125490</name>
</gene>
<feature type="compositionally biased region" description="Basic and acidic residues" evidence="1">
    <location>
        <begin position="1"/>
        <end position="21"/>
    </location>
</feature>
<sequence length="1523" mass="166710">MGRLWEYESRTSQRDSRRADFTRSTQTSGFHKMLRDSLISRGLDPDIIPNLSAPPSVTKPVDREVVKDVVPSNRVQAAETALQTRPRTTFIETEDPEKESGGGFLKRALGGAADIAGDVLGSAPVKVALSILDVADIPRREVGKPIARALLEPLALATEAADAISPDNLSVLPRIFPTGGQLRGATAVEVLSFITDPINLIPGIGFTKMVHLRTVAKVALKGGRLSLKDTQLLRKATPVAQRMLIREADEAAGVTRVFKAEGSDLMLPRGYKVVPHTLKSGADVAYMKEVGGINITVTRNLFRAEERRRLGGRELLRPAIGSDISVDILRTQAPEKPLRSLPEVLNEVYTITKANPHLPVRSKVGNEGLIRLLERAGFAGEKIEGVQGKRFTFTTEKLAEVLGIRGPELAPSGVTLTGPQAARKLIGGDLPGIRALSREEAQALTAKVPIHESNTVKNLRNTVAGEGHNPPPPPPPRLPGEPPGLLPGGQAPSKSLWRTIESGLFLSPQSQDLMRKTAEIVGDAPGVKLFMKALTGPAALARIIPEMRAGVVYRRLQSVMEAELGQRLVGQEIAFHNAFQLGRDTSKVVWQGSELAFGDVATAILKGPRIGAKHGKFAATEAQRSWVLTQKSLMDDLARQYEHVSGEQLRLLGDDYWPRFVQGDDGRVTIKGRIGAKQSPAKDRIIPEMEDAINRGVSYASPTETVQLYGRAIQKMIRDKMLIQVIKEDKIGRPVIKQLTQQIKALKSQIKSAKPTTATQRLEVEVLKNKAADLQAIRASKRRSLIPAKQVLGPGFGKELLEPQSAKVMQDIIGPGLGGKVGKGLRGATYLASIPRFVVTGLMDVGQFFIQGATLLATDPVAWSRIVGHSMVSLVSPEHWSNYLKNSPEAIEAAKYGIGRGGIEFLEITKRSAALGRAPGAGVIKAIFGAAPRSFETFIEGSRIFNFNSLARIQRGAVGKATKGLPTTGRAAAGVAAKDLEGELFRLAGYVKTKLGTTDLMGLGLSTTQRQVESAFLLYSPRYTRSIFGMLGWAMSNGVPARDAQRALGTMLFGGLIAFYGFARATGMSHDEAVERINPTSGGKFLSLPMGGNEFGFGSAYRSSLGFLGQLIREDNLDLNTWASTDNPIAQYLRSRTAPTTGTLLDFIEGEDFMGKEVDLNAFIDDPARILDYAQGKFLPLNLEALIEARGPLEQRILAATTETVGGRSFPRSSFALFQEAQESVFQEKRILGEKPYVDYNSFEDMSKANAPATAVINTDPRVQGAQERLEHESRYRTKDQVSVGFEKLEGTRVLQEQQQLEDDRAFNTDEMAISVWKDNFRGRQGEFFARRDQIVQDFGIKFGEGKVGVNAAIESYFNVDGEDYKNLMTGGIDWDRFFDARDATLDELSSVNLTLVKEYLRRYDTPTVREFRKAQSDLDEYWAIEDLVWSRLRENAEFSPYLNLNDYLADKMQVLLDSGVPQNQAATTLSKLAIVSRVTSNVAKLRTRYRLTNPTTDALLVKWYGLTPATPPGSSRGRRTQR</sequence>
<dbReference type="EMBL" id="LAZR01005237">
    <property type="protein sequence ID" value="KKN01663.1"/>
    <property type="molecule type" value="Genomic_DNA"/>
</dbReference>
<evidence type="ECO:0008006" key="3">
    <source>
        <dbReference type="Google" id="ProtNLM"/>
    </source>
</evidence>
<evidence type="ECO:0000313" key="2">
    <source>
        <dbReference type="EMBL" id="KKN01663.1"/>
    </source>
</evidence>
<comment type="caution">
    <text evidence="2">The sequence shown here is derived from an EMBL/GenBank/DDBJ whole genome shotgun (WGS) entry which is preliminary data.</text>
</comment>
<feature type="region of interest" description="Disordered" evidence="1">
    <location>
        <begin position="1"/>
        <end position="27"/>
    </location>
</feature>
<evidence type="ECO:0000256" key="1">
    <source>
        <dbReference type="SAM" id="MobiDB-lite"/>
    </source>
</evidence>
<protein>
    <recommendedName>
        <fullName evidence="3">Large polyvalent protein associated domain-containing protein</fullName>
    </recommendedName>
</protein>
<reference evidence="2" key="1">
    <citation type="journal article" date="2015" name="Nature">
        <title>Complex archaea that bridge the gap between prokaryotes and eukaryotes.</title>
        <authorList>
            <person name="Spang A."/>
            <person name="Saw J.H."/>
            <person name="Jorgensen S.L."/>
            <person name="Zaremba-Niedzwiedzka K."/>
            <person name="Martijn J."/>
            <person name="Lind A.E."/>
            <person name="van Eijk R."/>
            <person name="Schleper C."/>
            <person name="Guy L."/>
            <person name="Ettema T.J."/>
        </authorList>
    </citation>
    <scope>NUCLEOTIDE SEQUENCE</scope>
</reference>
<name>A0A0F9Q8H4_9ZZZZ</name>
<accession>A0A0F9Q8H4</accession>
<feature type="region of interest" description="Disordered" evidence="1">
    <location>
        <begin position="461"/>
        <end position="492"/>
    </location>
</feature>
<proteinExistence type="predicted"/>